<sequence>MAGSLRQRWRAERHSTLTYSRAVSKEAVSKEAVSKEAG</sequence>
<reference evidence="1" key="1">
    <citation type="submission" date="2020-05" db="EMBL/GenBank/DDBJ databases">
        <authorList>
            <person name="Chiriac C."/>
            <person name="Salcher M."/>
            <person name="Ghai R."/>
            <person name="Kavagutti S V."/>
        </authorList>
    </citation>
    <scope>NUCLEOTIDE SEQUENCE</scope>
</reference>
<protein>
    <submittedName>
        <fullName evidence="1">Unannotated protein</fullName>
    </submittedName>
</protein>
<evidence type="ECO:0000313" key="1">
    <source>
        <dbReference type="EMBL" id="CAB4802491.1"/>
    </source>
</evidence>
<name>A0A6J6XYJ0_9ZZZZ</name>
<dbReference type="AlphaFoldDB" id="A0A6J6XYJ0"/>
<evidence type="ECO:0000313" key="2">
    <source>
        <dbReference type="EMBL" id="CAB5009148.1"/>
    </source>
</evidence>
<accession>A0A6J6XYJ0</accession>
<gene>
    <name evidence="1" type="ORF">UFOPK3001_01048</name>
    <name evidence="2" type="ORF">UFOPK3954_02214</name>
</gene>
<organism evidence="1">
    <name type="scientific">freshwater metagenome</name>
    <dbReference type="NCBI Taxonomy" id="449393"/>
    <lineage>
        <taxon>unclassified sequences</taxon>
        <taxon>metagenomes</taxon>
        <taxon>ecological metagenomes</taxon>
    </lineage>
</organism>
<dbReference type="EMBL" id="CAFBON010000312">
    <property type="protein sequence ID" value="CAB5009148.1"/>
    <property type="molecule type" value="Genomic_DNA"/>
</dbReference>
<dbReference type="EMBL" id="CAFAAJ010000057">
    <property type="protein sequence ID" value="CAB4802491.1"/>
    <property type="molecule type" value="Genomic_DNA"/>
</dbReference>
<proteinExistence type="predicted"/>